<evidence type="ECO:0000256" key="6">
    <source>
        <dbReference type="PIRSR" id="PIRSR000097-3"/>
    </source>
</evidence>
<dbReference type="GO" id="GO:0016616">
    <property type="term" value="F:oxidoreductase activity, acting on the CH-OH group of donors, NAD or NADP as acceptor"/>
    <property type="evidence" value="ECO:0007669"/>
    <property type="project" value="UniProtKB-ARBA"/>
</dbReference>
<keyword evidence="7" id="KW-0732">Signal</keyword>
<dbReference type="AlphaFoldDB" id="A0A084AJ76"/>
<dbReference type="PRINTS" id="PR00069">
    <property type="entry name" value="ALDKETRDTASE"/>
</dbReference>
<dbReference type="SUPFAM" id="SSF51430">
    <property type="entry name" value="NAD(P)-linked oxidoreductase"/>
    <property type="match status" value="1"/>
</dbReference>
<evidence type="ECO:0000256" key="5">
    <source>
        <dbReference type="PIRSR" id="PIRSR000097-2"/>
    </source>
</evidence>
<dbReference type="InterPro" id="IPR036812">
    <property type="entry name" value="NAD(P)_OxRdtase_dom_sf"/>
</dbReference>
<feature type="domain" description="NADP-dependent oxidoreductase" evidence="8">
    <location>
        <begin position="40"/>
        <end position="299"/>
    </location>
</feature>
<dbReference type="OrthoDB" id="416253at2759"/>
<evidence type="ECO:0000256" key="1">
    <source>
        <dbReference type="ARBA" id="ARBA00007905"/>
    </source>
</evidence>
<comment type="similarity">
    <text evidence="1">Belongs to the aldo/keto reductase family.</text>
</comment>
<feature type="chain" id="PRO_5001771018" description="NADP-dependent oxidoreductase domain-containing protein" evidence="7">
    <location>
        <begin position="18"/>
        <end position="327"/>
    </location>
</feature>
<evidence type="ECO:0000313" key="9">
    <source>
        <dbReference type="EMBL" id="KEY65355.1"/>
    </source>
</evidence>
<keyword evidence="10" id="KW-1185">Reference proteome</keyword>
<evidence type="ECO:0000256" key="7">
    <source>
        <dbReference type="SAM" id="SignalP"/>
    </source>
</evidence>
<dbReference type="Gene3D" id="3.20.20.100">
    <property type="entry name" value="NADP-dependent oxidoreductase domain"/>
    <property type="match status" value="1"/>
</dbReference>
<dbReference type="EMBL" id="KL648706">
    <property type="protein sequence ID" value="KEY65355.1"/>
    <property type="molecule type" value="Genomic_DNA"/>
</dbReference>
<name>A0A084AJ76_STACB</name>
<dbReference type="PIRSF" id="PIRSF000097">
    <property type="entry name" value="AKR"/>
    <property type="match status" value="1"/>
</dbReference>
<keyword evidence="2" id="KW-0521">NADP</keyword>
<dbReference type="InterPro" id="IPR023210">
    <property type="entry name" value="NADP_OxRdtase_dom"/>
</dbReference>
<dbReference type="CDD" id="cd19071">
    <property type="entry name" value="AKR_AKR1-5-like"/>
    <property type="match status" value="1"/>
</dbReference>
<reference evidence="9 10" key="1">
    <citation type="journal article" date="2014" name="BMC Genomics">
        <title>Comparative genome sequencing reveals chemotype-specific gene clusters in the toxigenic black mold Stachybotrys.</title>
        <authorList>
            <person name="Semeiks J."/>
            <person name="Borek D."/>
            <person name="Otwinowski Z."/>
            <person name="Grishin N.V."/>
        </authorList>
    </citation>
    <scope>NUCLEOTIDE SEQUENCE [LARGE SCALE GENOMIC DNA]</scope>
    <source>
        <strain evidence="10">CBS 109288 / IBT 7711</strain>
    </source>
</reference>
<organism evidence="9 10">
    <name type="scientific">Stachybotrys chartarum (strain CBS 109288 / IBT 7711)</name>
    <name type="common">Toxic black mold</name>
    <name type="synonym">Stilbospora chartarum</name>
    <dbReference type="NCBI Taxonomy" id="1280523"/>
    <lineage>
        <taxon>Eukaryota</taxon>
        <taxon>Fungi</taxon>
        <taxon>Dikarya</taxon>
        <taxon>Ascomycota</taxon>
        <taxon>Pezizomycotina</taxon>
        <taxon>Sordariomycetes</taxon>
        <taxon>Hypocreomycetidae</taxon>
        <taxon>Hypocreales</taxon>
        <taxon>Stachybotryaceae</taxon>
        <taxon>Stachybotrys</taxon>
    </lineage>
</organism>
<keyword evidence="3" id="KW-0560">Oxidoreductase</keyword>
<protein>
    <recommendedName>
        <fullName evidence="8">NADP-dependent oxidoreductase domain-containing protein</fullName>
    </recommendedName>
</protein>
<dbReference type="InterPro" id="IPR020471">
    <property type="entry name" value="AKR"/>
</dbReference>
<feature type="site" description="Lowers pKa of active site Tyr" evidence="6">
    <location>
        <position position="99"/>
    </location>
</feature>
<feature type="binding site" evidence="5">
    <location>
        <position position="132"/>
    </location>
    <ligand>
        <name>substrate</name>
    </ligand>
</feature>
<gene>
    <name evidence="9" type="ORF">S7711_01865</name>
</gene>
<sequence length="327" mass="36460">MIAAALISCAVLGTVAATPAQLLEARAPGDASRVADIPALGLGTWQIGDMYQTYDVVRYAVQAGYRHVETATSYNNEITVGGGLCDAPVDREDVWVTSKLWNTAHRNLPANMAVEKTIGDLSALYLDLYLIHWPVAFKPGTTELDDQVSLVETWRTLEELVRWGRTRHIGVSNFAPADLETILSICEICPYAHEFELHPYLQQQEFVDWHLERGIKVIAHLPLGNTADVESNLPPLLEDPFWQSLAERKNATVAQTVLAWGIQRGTTVIPRSTEEELILGNLEALEIDFSEEELREVASQDKKTRFNNPGREWGVDLFRGLDDPTNL</sequence>
<dbReference type="PROSITE" id="PS00062">
    <property type="entry name" value="ALDOKETO_REDUCTASE_2"/>
    <property type="match status" value="1"/>
</dbReference>
<dbReference type="Proteomes" id="UP000028045">
    <property type="component" value="Unassembled WGS sequence"/>
</dbReference>
<dbReference type="PANTHER" id="PTHR43827:SF3">
    <property type="entry name" value="NADP-DEPENDENT OXIDOREDUCTASE DOMAIN-CONTAINING PROTEIN"/>
    <property type="match status" value="1"/>
</dbReference>
<dbReference type="Pfam" id="PF00248">
    <property type="entry name" value="Aldo_ket_red"/>
    <property type="match status" value="1"/>
</dbReference>
<dbReference type="HOGENOM" id="CLU_023205_0_0_1"/>
<evidence type="ECO:0000256" key="2">
    <source>
        <dbReference type="ARBA" id="ARBA00022857"/>
    </source>
</evidence>
<evidence type="ECO:0000256" key="3">
    <source>
        <dbReference type="ARBA" id="ARBA00023002"/>
    </source>
</evidence>
<feature type="signal peptide" evidence="7">
    <location>
        <begin position="1"/>
        <end position="17"/>
    </location>
</feature>
<accession>A0A084AJ76</accession>
<evidence type="ECO:0000259" key="8">
    <source>
        <dbReference type="Pfam" id="PF00248"/>
    </source>
</evidence>
<evidence type="ECO:0000256" key="4">
    <source>
        <dbReference type="PIRSR" id="PIRSR000097-1"/>
    </source>
</evidence>
<dbReference type="InterPro" id="IPR018170">
    <property type="entry name" value="Aldo/ket_reductase_CS"/>
</dbReference>
<feature type="active site" description="Proton donor" evidence="4">
    <location>
        <position position="74"/>
    </location>
</feature>
<evidence type="ECO:0000313" key="10">
    <source>
        <dbReference type="Proteomes" id="UP000028045"/>
    </source>
</evidence>
<dbReference type="PANTHER" id="PTHR43827">
    <property type="entry name" value="2,5-DIKETO-D-GLUCONIC ACID REDUCTASE"/>
    <property type="match status" value="1"/>
</dbReference>
<proteinExistence type="inferred from homology"/>